<sequence>MHNQTHNPTKLLHFISSEEAIFLRKTEILYYCGRIIDLVEVWFPVKLIPVVVGAVRPQEGHHEAVTGIHHQPCGVPYNVHLELLQGRPQLLELPHVVDLFHGGLPPEPARATADPAHGRLVEPLPTSLLGLQLVRRLSHYHVQLPDVGAPVSFKELTGPGVEGRPSSAALACEKPIEDGVDLRVAEREDLVSRGEDQDSDLDTAEGAELAGFLEEPRPPLGEGHLEMVLLGDLGYGDLLSTQTGLLSHPEGQNRTRGNRDQVTGCAFVQVGGSSSIPFNL</sequence>
<comment type="caution">
    <text evidence="1">The sequence shown here is derived from an EMBL/GenBank/DDBJ whole genome shotgun (WGS) entry which is preliminary data.</text>
</comment>
<organism evidence="1 2">
    <name type="scientific">Trapa natans</name>
    <name type="common">Water chestnut</name>
    <dbReference type="NCBI Taxonomy" id="22666"/>
    <lineage>
        <taxon>Eukaryota</taxon>
        <taxon>Viridiplantae</taxon>
        <taxon>Streptophyta</taxon>
        <taxon>Embryophyta</taxon>
        <taxon>Tracheophyta</taxon>
        <taxon>Spermatophyta</taxon>
        <taxon>Magnoliopsida</taxon>
        <taxon>eudicotyledons</taxon>
        <taxon>Gunneridae</taxon>
        <taxon>Pentapetalae</taxon>
        <taxon>rosids</taxon>
        <taxon>malvids</taxon>
        <taxon>Myrtales</taxon>
        <taxon>Lythraceae</taxon>
        <taxon>Trapa</taxon>
    </lineage>
</organism>
<reference evidence="1 2" key="1">
    <citation type="journal article" date="2023" name="Hortic Res">
        <title>Pangenome of water caltrop reveals structural variations and asymmetric subgenome divergence after allopolyploidization.</title>
        <authorList>
            <person name="Zhang X."/>
            <person name="Chen Y."/>
            <person name="Wang L."/>
            <person name="Yuan Y."/>
            <person name="Fang M."/>
            <person name="Shi L."/>
            <person name="Lu R."/>
            <person name="Comes H.P."/>
            <person name="Ma Y."/>
            <person name="Chen Y."/>
            <person name="Huang G."/>
            <person name="Zhou Y."/>
            <person name="Zheng Z."/>
            <person name="Qiu Y."/>
        </authorList>
    </citation>
    <scope>NUCLEOTIDE SEQUENCE [LARGE SCALE GENOMIC DNA]</scope>
    <source>
        <strain evidence="1">F231</strain>
    </source>
</reference>
<name>A0AAN7MFY1_TRANT</name>
<dbReference type="AlphaFoldDB" id="A0AAN7MFY1"/>
<accession>A0AAN7MFY1</accession>
<evidence type="ECO:0000313" key="2">
    <source>
        <dbReference type="Proteomes" id="UP001346149"/>
    </source>
</evidence>
<protein>
    <submittedName>
        <fullName evidence="1">Uncharacterized protein</fullName>
    </submittedName>
</protein>
<keyword evidence="2" id="KW-1185">Reference proteome</keyword>
<gene>
    <name evidence="1" type="ORF">SAY86_001029</name>
</gene>
<dbReference type="EMBL" id="JAXQNO010000002">
    <property type="protein sequence ID" value="KAK4802826.1"/>
    <property type="molecule type" value="Genomic_DNA"/>
</dbReference>
<dbReference type="Proteomes" id="UP001346149">
    <property type="component" value="Unassembled WGS sequence"/>
</dbReference>
<proteinExistence type="predicted"/>
<evidence type="ECO:0000313" key="1">
    <source>
        <dbReference type="EMBL" id="KAK4802826.1"/>
    </source>
</evidence>